<accession>A0A1C7WPS5</accession>
<dbReference type="Proteomes" id="UP000092987">
    <property type="component" value="Unassembled WGS sequence"/>
</dbReference>
<evidence type="ECO:0000313" key="1">
    <source>
        <dbReference type="EMBL" id="OCL95760.1"/>
    </source>
</evidence>
<reference evidence="1 2" key="1">
    <citation type="submission" date="2015-10" db="EMBL/GenBank/DDBJ databases">
        <authorList>
            <person name="Rovetto F.F."/>
            <person name="Cocolin L.L."/>
            <person name="Illeghems K.K."/>
            <person name="Van Nieuwerbuegh F.F."/>
            <person name="Houf K.K."/>
        </authorList>
    </citation>
    <scope>NUCLEOTIDE SEQUENCE [LARGE SCALE GENOMIC DNA]</scope>
    <source>
        <strain evidence="1 2">LMG 24486</strain>
    </source>
</reference>
<sequence length="29" mass="3571">MNEEIFTLKEMIGVLFTKKVMFFEKYKII</sequence>
<dbReference type="EMBL" id="LLKQ01000001">
    <property type="protein sequence ID" value="OCL95760.1"/>
    <property type="molecule type" value="Genomic_DNA"/>
</dbReference>
<keyword evidence="2" id="KW-1185">Reference proteome</keyword>
<name>A0A1C7WPS5_9BACT</name>
<proteinExistence type="predicted"/>
<organism evidence="1 2">
    <name type="scientific">Aliarcobacter thereius LMG 24486</name>
    <dbReference type="NCBI Taxonomy" id="1032240"/>
    <lineage>
        <taxon>Bacteria</taxon>
        <taxon>Pseudomonadati</taxon>
        <taxon>Campylobacterota</taxon>
        <taxon>Epsilonproteobacteria</taxon>
        <taxon>Campylobacterales</taxon>
        <taxon>Arcobacteraceae</taxon>
        <taxon>Aliarcobacter</taxon>
    </lineage>
</organism>
<gene>
    <name evidence="1" type="ORF">AA347_01240</name>
</gene>
<comment type="caution">
    <text evidence="1">The sequence shown here is derived from an EMBL/GenBank/DDBJ whole genome shotgun (WGS) entry which is preliminary data.</text>
</comment>
<protein>
    <submittedName>
        <fullName evidence="1">Uncharacterized protein</fullName>
    </submittedName>
</protein>
<evidence type="ECO:0000313" key="2">
    <source>
        <dbReference type="Proteomes" id="UP000092987"/>
    </source>
</evidence>